<dbReference type="STRING" id="464029.SAMN02982989_2022"/>
<evidence type="ECO:0000313" key="4">
    <source>
        <dbReference type="Proteomes" id="UP000192903"/>
    </source>
</evidence>
<reference evidence="4" key="1">
    <citation type="submission" date="2017-04" db="EMBL/GenBank/DDBJ databases">
        <authorList>
            <person name="Varghese N."/>
            <person name="Submissions S."/>
        </authorList>
    </citation>
    <scope>NUCLEOTIDE SEQUENCE [LARGE SCALE GENOMIC DNA]</scope>
    <source>
        <strain evidence="4">B4P</strain>
    </source>
</reference>
<dbReference type="SUPFAM" id="SSF55797">
    <property type="entry name" value="PR-1-like"/>
    <property type="match status" value="1"/>
</dbReference>
<proteinExistence type="predicted"/>
<dbReference type="PROSITE" id="PS51318">
    <property type="entry name" value="TAT"/>
    <property type="match status" value="1"/>
</dbReference>
<dbReference type="EMBL" id="FXAF01000006">
    <property type="protein sequence ID" value="SMF42526.1"/>
    <property type="molecule type" value="Genomic_DNA"/>
</dbReference>
<evidence type="ECO:0000259" key="2">
    <source>
        <dbReference type="Pfam" id="PF00188"/>
    </source>
</evidence>
<dbReference type="InterPro" id="IPR006311">
    <property type="entry name" value="TAT_signal"/>
</dbReference>
<dbReference type="AlphaFoldDB" id="A0A1X7EZ25"/>
<dbReference type="CDD" id="cd05379">
    <property type="entry name" value="CAP_bacterial"/>
    <property type="match status" value="1"/>
</dbReference>
<dbReference type="PANTHER" id="PTHR31157:SF1">
    <property type="entry name" value="SCP DOMAIN-CONTAINING PROTEIN"/>
    <property type="match status" value="1"/>
</dbReference>
<dbReference type="OrthoDB" id="9811255at2"/>
<evidence type="ECO:0000256" key="1">
    <source>
        <dbReference type="SAM" id="SignalP"/>
    </source>
</evidence>
<dbReference type="PANTHER" id="PTHR31157">
    <property type="entry name" value="SCP DOMAIN-CONTAINING PROTEIN"/>
    <property type="match status" value="1"/>
</dbReference>
<keyword evidence="1" id="KW-0732">Signal</keyword>
<feature type="domain" description="SCP" evidence="2">
    <location>
        <begin position="47"/>
        <end position="157"/>
    </location>
</feature>
<dbReference type="RefSeq" id="WP_085422266.1">
    <property type="nucleotide sequence ID" value="NZ_FXAF01000006.1"/>
</dbReference>
<feature type="signal peptide" evidence="1">
    <location>
        <begin position="1"/>
        <end position="23"/>
    </location>
</feature>
<feature type="chain" id="PRO_5012055669" evidence="1">
    <location>
        <begin position="24"/>
        <end position="162"/>
    </location>
</feature>
<dbReference type="Pfam" id="PF00188">
    <property type="entry name" value="CAP"/>
    <property type="match status" value="1"/>
</dbReference>
<keyword evidence="4" id="KW-1185">Reference proteome</keyword>
<sequence>MTAFLLPTRRGFLVLSGMGLLLAGCSTTNVLTPASGAEDETAAALPLVNRLRQSRNRSSLSPDTPARRAALQQAVRMAKANEMSHLIGFGDDFGGRMRKNDVPLPAAENIASGQNTVEAAVQAWIDSPKHLENMLGSYRGLGVAMARTSTGARSYWAMVLSG</sequence>
<accession>A0A1X7EZ25</accession>
<dbReference type="Proteomes" id="UP000192903">
    <property type="component" value="Unassembled WGS sequence"/>
</dbReference>
<dbReference type="Gene3D" id="3.40.33.10">
    <property type="entry name" value="CAP"/>
    <property type="match status" value="1"/>
</dbReference>
<evidence type="ECO:0000313" key="3">
    <source>
        <dbReference type="EMBL" id="SMF42526.1"/>
    </source>
</evidence>
<organism evidence="3 4">
    <name type="scientific">Xaviernesmea oryzae</name>
    <dbReference type="NCBI Taxonomy" id="464029"/>
    <lineage>
        <taxon>Bacteria</taxon>
        <taxon>Pseudomonadati</taxon>
        <taxon>Pseudomonadota</taxon>
        <taxon>Alphaproteobacteria</taxon>
        <taxon>Hyphomicrobiales</taxon>
        <taxon>Rhizobiaceae</taxon>
        <taxon>Rhizobium/Agrobacterium group</taxon>
        <taxon>Xaviernesmea</taxon>
    </lineage>
</organism>
<name>A0A1X7EZ25_9HYPH</name>
<protein>
    <submittedName>
        <fullName evidence="3">Uncharacterized conserved protein YkwD, contains CAP (CSP/antigen 5/PR1) domain</fullName>
    </submittedName>
</protein>
<gene>
    <name evidence="3" type="ORF">SAMN02982989_2022</name>
</gene>
<dbReference type="InterPro" id="IPR035940">
    <property type="entry name" value="CAP_sf"/>
</dbReference>
<dbReference type="InterPro" id="IPR014044">
    <property type="entry name" value="CAP_dom"/>
</dbReference>